<reference evidence="3 4" key="1">
    <citation type="submission" date="2020-08" db="EMBL/GenBank/DDBJ databases">
        <title>Plant Genome Project.</title>
        <authorList>
            <person name="Zhang R.-G."/>
        </authorList>
    </citation>
    <scope>NUCLEOTIDE SEQUENCE [LARGE SCALE GENOMIC DNA]</scope>
    <source>
        <strain evidence="3">WSP0</strain>
        <tissue evidence="3">Leaf</tissue>
    </source>
</reference>
<dbReference type="PANTHER" id="PTHR35218:SF9">
    <property type="entry name" value="ENDONUCLEASE_EXONUCLEASE_PHOSPHATASE DOMAIN-CONTAINING PROTEIN"/>
    <property type="match status" value="1"/>
</dbReference>
<evidence type="ECO:0000313" key="3">
    <source>
        <dbReference type="EMBL" id="KAG5544194.1"/>
    </source>
</evidence>
<accession>A0AAV6JVG8</accession>
<keyword evidence="4" id="KW-1185">Reference proteome</keyword>
<feature type="compositionally biased region" description="Polar residues" evidence="1">
    <location>
        <begin position="1"/>
        <end position="18"/>
    </location>
</feature>
<evidence type="ECO:0000256" key="1">
    <source>
        <dbReference type="SAM" id="MobiDB-lite"/>
    </source>
</evidence>
<evidence type="ECO:0000313" key="4">
    <source>
        <dbReference type="Proteomes" id="UP000823749"/>
    </source>
</evidence>
<comment type="caution">
    <text evidence="3">The sequence shown here is derived from an EMBL/GenBank/DDBJ whole genome shotgun (WGS) entry which is preliminary data.</text>
</comment>
<feature type="domain" description="Endonuclease/exonuclease/phosphatase" evidence="2">
    <location>
        <begin position="214"/>
        <end position="427"/>
    </location>
</feature>
<sequence length="488" mass="55521">MDTEISSPQNKETSSSPSVDIVMETPPHPQVTQDQGSLQTHTAELSFKAALVQPKRLSQDEIQKRIAEFGESDDEDEDMEDNDTPPTKSKIKITFSKERLKRSRAQWRGCLIIKLLGKNLGMQKLMFKDDKERRIFDPEIEALLHTEIVWRAEGAGMKIKINEAIRGGQYQHRVKLKPLWKPPAYPRRILRLLDLAAGSLLDENFIMPSFNILLWNCRGAGNDNFKRHFSELIRTHKPEIVGILETKVTFMKMGLFFKHLGFSGSAHVDPYSRAGGIWIVWDTSKVSLNITHASSQAIHSEITKDGFEDWVLSTVYASPNPRNRDMLWEEMEAQAHSSNKPWLVAGDLNDTLNSSEGQSFSVDSSSSQRRKFAEHVNNCNLVDLGFSGPKFTWNNGRKGMANVQKRLDRALCNEEWRNLFPEDIIPLEGPSAWRQLGSLIPLLNTLLQMLGREQIFSNESNKFLRMLWPGIKMFLETFLEGNVGSLLG</sequence>
<dbReference type="Gene3D" id="3.60.10.10">
    <property type="entry name" value="Endonuclease/exonuclease/phosphatase"/>
    <property type="match status" value="1"/>
</dbReference>
<feature type="region of interest" description="Disordered" evidence="1">
    <location>
        <begin position="1"/>
        <end position="39"/>
    </location>
</feature>
<protein>
    <recommendedName>
        <fullName evidence="2">Endonuclease/exonuclease/phosphatase domain-containing protein</fullName>
    </recommendedName>
</protein>
<dbReference type="EMBL" id="JACTNZ010000006">
    <property type="protein sequence ID" value="KAG5544194.1"/>
    <property type="molecule type" value="Genomic_DNA"/>
</dbReference>
<organism evidence="3 4">
    <name type="scientific">Rhododendron griersonianum</name>
    <dbReference type="NCBI Taxonomy" id="479676"/>
    <lineage>
        <taxon>Eukaryota</taxon>
        <taxon>Viridiplantae</taxon>
        <taxon>Streptophyta</taxon>
        <taxon>Embryophyta</taxon>
        <taxon>Tracheophyta</taxon>
        <taxon>Spermatophyta</taxon>
        <taxon>Magnoliopsida</taxon>
        <taxon>eudicotyledons</taxon>
        <taxon>Gunneridae</taxon>
        <taxon>Pentapetalae</taxon>
        <taxon>asterids</taxon>
        <taxon>Ericales</taxon>
        <taxon>Ericaceae</taxon>
        <taxon>Ericoideae</taxon>
        <taxon>Rhodoreae</taxon>
        <taxon>Rhododendron</taxon>
    </lineage>
</organism>
<dbReference type="InterPro" id="IPR005135">
    <property type="entry name" value="Endo/exonuclease/phosphatase"/>
</dbReference>
<dbReference type="PANTHER" id="PTHR35218">
    <property type="entry name" value="RNASE H DOMAIN-CONTAINING PROTEIN"/>
    <property type="match status" value="1"/>
</dbReference>
<dbReference type="SUPFAM" id="SSF56219">
    <property type="entry name" value="DNase I-like"/>
    <property type="match status" value="1"/>
</dbReference>
<dbReference type="AlphaFoldDB" id="A0AAV6JVG8"/>
<feature type="compositionally biased region" description="Polar residues" evidence="1">
    <location>
        <begin position="30"/>
        <end position="39"/>
    </location>
</feature>
<dbReference type="GO" id="GO:0003824">
    <property type="term" value="F:catalytic activity"/>
    <property type="evidence" value="ECO:0007669"/>
    <property type="project" value="InterPro"/>
</dbReference>
<dbReference type="InterPro" id="IPR036691">
    <property type="entry name" value="Endo/exonu/phosph_ase_sf"/>
</dbReference>
<dbReference type="Pfam" id="PF03372">
    <property type="entry name" value="Exo_endo_phos"/>
    <property type="match status" value="1"/>
</dbReference>
<feature type="region of interest" description="Disordered" evidence="1">
    <location>
        <begin position="62"/>
        <end position="89"/>
    </location>
</feature>
<gene>
    <name evidence="3" type="ORF">RHGRI_016819</name>
</gene>
<evidence type="ECO:0000259" key="2">
    <source>
        <dbReference type="Pfam" id="PF03372"/>
    </source>
</evidence>
<name>A0AAV6JVG8_9ERIC</name>
<proteinExistence type="predicted"/>
<feature type="compositionally biased region" description="Acidic residues" evidence="1">
    <location>
        <begin position="70"/>
        <end position="83"/>
    </location>
</feature>
<dbReference type="Proteomes" id="UP000823749">
    <property type="component" value="Chromosome 6"/>
</dbReference>